<dbReference type="InParanoid" id="A7RKC7"/>
<feature type="transmembrane region" description="Helical" evidence="10">
    <location>
        <begin position="58"/>
        <end position="77"/>
    </location>
</feature>
<dbReference type="PROSITE" id="PS00237">
    <property type="entry name" value="G_PROTEIN_RECEP_F1_1"/>
    <property type="match status" value="1"/>
</dbReference>
<sequence length="231" mass="26373">ILSVSGVLANSLVCAAIVKNRSLRVHSNILLQALSLNDLMIGLTSSNTILVSLCASDLLYGLVTVPMQVACAVFMVNDLCIVTDTLVKFISVSTIIHILLITVDRYIFIVYALRYYAIVRKRRVVGTLLGVWSVNAVITLVRLHWALRVDKIFNWFCLITFFFVPLLFTIILDAKLLSVLRTQIRKIVQDNLLHIRKKQIIRTKNRERRAVCVYLVVVTTFILCWLPYFLY</sequence>
<name>A7RKC7_NEMVE</name>
<keyword evidence="3 9" id="KW-0812">Transmembrane</keyword>
<evidence type="ECO:0000256" key="7">
    <source>
        <dbReference type="ARBA" id="ARBA00023170"/>
    </source>
</evidence>
<evidence type="ECO:0000313" key="13">
    <source>
        <dbReference type="Proteomes" id="UP000001593"/>
    </source>
</evidence>
<evidence type="ECO:0000256" key="1">
    <source>
        <dbReference type="ARBA" id="ARBA00004651"/>
    </source>
</evidence>
<evidence type="ECO:0000313" key="12">
    <source>
        <dbReference type="EMBL" id="EDO48142.1"/>
    </source>
</evidence>
<feature type="transmembrane region" description="Helical" evidence="10">
    <location>
        <begin position="89"/>
        <end position="113"/>
    </location>
</feature>
<evidence type="ECO:0000256" key="4">
    <source>
        <dbReference type="ARBA" id="ARBA00022989"/>
    </source>
</evidence>
<feature type="non-terminal residue" evidence="12">
    <location>
        <position position="1"/>
    </location>
</feature>
<evidence type="ECO:0000256" key="5">
    <source>
        <dbReference type="ARBA" id="ARBA00023040"/>
    </source>
</evidence>
<dbReference type="HOGENOM" id="CLU_009579_3_6_1"/>
<keyword evidence="8 9" id="KW-0807">Transducer</keyword>
<feature type="non-terminal residue" evidence="12">
    <location>
        <position position="231"/>
    </location>
</feature>
<dbReference type="GO" id="GO:0007186">
    <property type="term" value="P:G protein-coupled receptor signaling pathway"/>
    <property type="evidence" value="ECO:0000318"/>
    <property type="project" value="GO_Central"/>
</dbReference>
<dbReference type="InterPro" id="IPR017452">
    <property type="entry name" value="GPCR_Rhodpsn_7TM"/>
</dbReference>
<dbReference type="SUPFAM" id="SSF81321">
    <property type="entry name" value="Family A G protein-coupled receptor-like"/>
    <property type="match status" value="1"/>
</dbReference>
<dbReference type="PRINTS" id="PR00237">
    <property type="entry name" value="GPCRRHODOPSN"/>
</dbReference>
<dbReference type="AlphaFoldDB" id="A7RKC7"/>
<feature type="transmembrane region" description="Helical" evidence="10">
    <location>
        <begin position="211"/>
        <end position="230"/>
    </location>
</feature>
<reference evidence="12 13" key="1">
    <citation type="journal article" date="2007" name="Science">
        <title>Sea anemone genome reveals ancestral eumetazoan gene repertoire and genomic organization.</title>
        <authorList>
            <person name="Putnam N.H."/>
            <person name="Srivastava M."/>
            <person name="Hellsten U."/>
            <person name="Dirks B."/>
            <person name="Chapman J."/>
            <person name="Salamov A."/>
            <person name="Terry A."/>
            <person name="Shapiro H."/>
            <person name="Lindquist E."/>
            <person name="Kapitonov V.V."/>
            <person name="Jurka J."/>
            <person name="Genikhovich G."/>
            <person name="Grigoriev I.V."/>
            <person name="Lucas S.M."/>
            <person name="Steele R.E."/>
            <person name="Finnerty J.R."/>
            <person name="Technau U."/>
            <person name="Martindale M.Q."/>
            <person name="Rokhsar D.S."/>
        </authorList>
    </citation>
    <scope>NUCLEOTIDE SEQUENCE [LARGE SCALE GENOMIC DNA]</scope>
    <source>
        <strain evidence="13">CH2 X CH6</strain>
    </source>
</reference>
<dbReference type="PANTHER" id="PTHR24248">
    <property type="entry name" value="ADRENERGIC RECEPTOR-RELATED G-PROTEIN COUPLED RECEPTOR"/>
    <property type="match status" value="1"/>
</dbReference>
<evidence type="ECO:0000259" key="11">
    <source>
        <dbReference type="PROSITE" id="PS50262"/>
    </source>
</evidence>
<feature type="transmembrane region" description="Helical" evidence="10">
    <location>
        <begin position="29"/>
        <end position="51"/>
    </location>
</feature>
<dbReference type="eggNOG" id="KOG3656">
    <property type="taxonomic scope" value="Eukaryota"/>
</dbReference>
<dbReference type="Gene3D" id="1.20.1070.10">
    <property type="entry name" value="Rhodopsin 7-helix transmembrane proteins"/>
    <property type="match status" value="2"/>
</dbReference>
<evidence type="ECO:0000256" key="8">
    <source>
        <dbReference type="ARBA" id="ARBA00023224"/>
    </source>
</evidence>
<evidence type="ECO:0000256" key="6">
    <source>
        <dbReference type="ARBA" id="ARBA00023136"/>
    </source>
</evidence>
<dbReference type="GO" id="GO:0001609">
    <property type="term" value="F:G protein-coupled adenosine receptor activity"/>
    <property type="evidence" value="ECO:0000318"/>
    <property type="project" value="GO_Central"/>
</dbReference>
<protein>
    <recommendedName>
        <fullName evidence="11">G-protein coupled receptors family 1 profile domain-containing protein</fullName>
    </recommendedName>
</protein>
<evidence type="ECO:0000256" key="10">
    <source>
        <dbReference type="SAM" id="Phobius"/>
    </source>
</evidence>
<evidence type="ECO:0000256" key="3">
    <source>
        <dbReference type="ARBA" id="ARBA00022692"/>
    </source>
</evidence>
<gene>
    <name evidence="12" type="ORF">NEMVEDRAFT_v1g30968</name>
</gene>
<feature type="transmembrane region" description="Helical" evidence="10">
    <location>
        <begin position="125"/>
        <end position="146"/>
    </location>
</feature>
<evidence type="ECO:0000256" key="9">
    <source>
        <dbReference type="RuleBase" id="RU000688"/>
    </source>
</evidence>
<comment type="subcellular location">
    <subcellularLocation>
        <location evidence="1">Cell membrane</location>
        <topology evidence="1">Multi-pass membrane protein</topology>
    </subcellularLocation>
</comment>
<feature type="transmembrane region" description="Helical" evidence="10">
    <location>
        <begin position="152"/>
        <end position="172"/>
    </location>
</feature>
<keyword evidence="13" id="KW-1185">Reference proteome</keyword>
<proteinExistence type="inferred from homology"/>
<keyword evidence="2" id="KW-1003">Cell membrane</keyword>
<dbReference type="Pfam" id="PF00001">
    <property type="entry name" value="7tm_1"/>
    <property type="match status" value="1"/>
</dbReference>
<comment type="similarity">
    <text evidence="9">Belongs to the G-protein coupled receptor 1 family.</text>
</comment>
<keyword evidence="7 9" id="KW-0675">Receptor</keyword>
<feature type="domain" description="G-protein coupled receptors family 1 profile" evidence="11">
    <location>
        <begin position="9"/>
        <end position="231"/>
    </location>
</feature>
<evidence type="ECO:0000256" key="2">
    <source>
        <dbReference type="ARBA" id="ARBA00022475"/>
    </source>
</evidence>
<dbReference type="PROSITE" id="PS50262">
    <property type="entry name" value="G_PROTEIN_RECEP_F1_2"/>
    <property type="match status" value="1"/>
</dbReference>
<dbReference type="OMA" id="MQVACAV"/>
<keyword evidence="5 9" id="KW-0297">G-protein coupled receptor</keyword>
<organism evidence="12 13">
    <name type="scientific">Nematostella vectensis</name>
    <name type="common">Starlet sea anemone</name>
    <dbReference type="NCBI Taxonomy" id="45351"/>
    <lineage>
        <taxon>Eukaryota</taxon>
        <taxon>Metazoa</taxon>
        <taxon>Cnidaria</taxon>
        <taxon>Anthozoa</taxon>
        <taxon>Hexacorallia</taxon>
        <taxon>Actiniaria</taxon>
        <taxon>Edwardsiidae</taxon>
        <taxon>Nematostella</taxon>
    </lineage>
</organism>
<keyword evidence="4 10" id="KW-1133">Transmembrane helix</keyword>
<dbReference type="STRING" id="45351.A7RKC7"/>
<dbReference type="PANTHER" id="PTHR24248:SF192">
    <property type="entry name" value="G-PROTEIN COUPLED RECEPTORS FAMILY 1 PROFILE DOMAIN-CONTAINING PROTEIN"/>
    <property type="match status" value="1"/>
</dbReference>
<dbReference type="EMBL" id="DS469515">
    <property type="protein sequence ID" value="EDO48142.1"/>
    <property type="molecule type" value="Genomic_DNA"/>
</dbReference>
<dbReference type="Proteomes" id="UP000001593">
    <property type="component" value="Unassembled WGS sequence"/>
</dbReference>
<dbReference type="GO" id="GO:0005886">
    <property type="term" value="C:plasma membrane"/>
    <property type="evidence" value="ECO:0000318"/>
    <property type="project" value="GO_Central"/>
</dbReference>
<accession>A7RKC7</accession>
<dbReference type="InterPro" id="IPR000276">
    <property type="entry name" value="GPCR_Rhodpsn"/>
</dbReference>
<dbReference type="PhylomeDB" id="A7RKC7"/>
<keyword evidence="6 10" id="KW-0472">Membrane</keyword>